<evidence type="ECO:0000256" key="4">
    <source>
        <dbReference type="SAM" id="Phobius"/>
    </source>
</evidence>
<dbReference type="eggNOG" id="COG0697">
    <property type="taxonomic scope" value="Bacteria"/>
</dbReference>
<dbReference type="PIRSF" id="PIRSF005690">
    <property type="entry name" value="GerBA"/>
    <property type="match status" value="1"/>
</dbReference>
<feature type="transmembrane region" description="Helical" evidence="4">
    <location>
        <begin position="357"/>
        <end position="375"/>
    </location>
</feature>
<dbReference type="KEGG" id="cle:Clole_3834"/>
<gene>
    <name evidence="5" type="ordered locus">Clole_3834</name>
</gene>
<dbReference type="InterPro" id="IPR050768">
    <property type="entry name" value="UPF0353/GerABKA_families"/>
</dbReference>
<evidence type="ECO:0000256" key="3">
    <source>
        <dbReference type="SAM" id="MobiDB-lite"/>
    </source>
</evidence>
<keyword evidence="4" id="KW-0812">Transmembrane</keyword>
<dbReference type="Pfam" id="PF03323">
    <property type="entry name" value="GerA"/>
    <property type="match status" value="1"/>
</dbReference>
<dbReference type="GO" id="GO:0016020">
    <property type="term" value="C:membrane"/>
    <property type="evidence" value="ECO:0007669"/>
    <property type="project" value="InterPro"/>
</dbReference>
<dbReference type="STRING" id="642492.Clole_3834"/>
<dbReference type="EMBL" id="CP002582">
    <property type="protein sequence ID" value="ADZ85514.1"/>
    <property type="molecule type" value="Genomic_DNA"/>
</dbReference>
<evidence type="ECO:0000313" key="6">
    <source>
        <dbReference type="Proteomes" id="UP000008467"/>
    </source>
</evidence>
<dbReference type="RefSeq" id="WP_013658788.1">
    <property type="nucleotide sequence ID" value="NC_015275.1"/>
</dbReference>
<protein>
    <submittedName>
        <fullName evidence="5">GerA spore germination protein</fullName>
    </submittedName>
</protein>
<dbReference type="GO" id="GO:0009847">
    <property type="term" value="P:spore germination"/>
    <property type="evidence" value="ECO:0007669"/>
    <property type="project" value="InterPro"/>
</dbReference>
<evidence type="ECO:0000256" key="1">
    <source>
        <dbReference type="ARBA" id="ARBA00005278"/>
    </source>
</evidence>
<dbReference type="PANTHER" id="PTHR22550">
    <property type="entry name" value="SPORE GERMINATION PROTEIN"/>
    <property type="match status" value="1"/>
</dbReference>
<dbReference type="InterPro" id="IPR004995">
    <property type="entry name" value="Spore_Ger"/>
</dbReference>
<feature type="transmembrane region" description="Helical" evidence="4">
    <location>
        <begin position="438"/>
        <end position="462"/>
    </location>
</feature>
<keyword evidence="4" id="KW-1133">Transmembrane helix</keyword>
<name>F2JIP4_CELLD</name>
<keyword evidence="6" id="KW-1185">Reference proteome</keyword>
<feature type="transmembrane region" description="Helical" evidence="4">
    <location>
        <begin position="315"/>
        <end position="337"/>
    </location>
</feature>
<dbReference type="PANTHER" id="PTHR22550:SF5">
    <property type="entry name" value="LEUCINE ZIPPER PROTEIN 4"/>
    <property type="match status" value="1"/>
</dbReference>
<feature type="transmembrane region" description="Helical" evidence="4">
    <location>
        <begin position="382"/>
        <end position="401"/>
    </location>
</feature>
<sequence length="552" mass="61779">MIEEKKEVKASNEDEFHDRDNKISLEIFTDLDENIKCIEYLFHDCMDVVKREVNICKDAKFRIYGVYVDGLVNRDILENYLLSKVFEYKNLNGEVFDAKITPTKLVMQHFSATFDVKEVEGMDAMANAVLSGDSAIFVEGSKTGLVIATRGWPARGVSEPATESVVRGPRDGFTETIRFNTVLVRRRIRDTKLKIKMVSVGTRSRTDVAIVYVDDIVRPELVETVERRIDKYVIDAIFDSGYIEQLIEDSWKSPFPQTQATERPDKFAASLLEGKVGILVDNSPFGIIVPATLNAYYQASEDYYQRWQIMTFTRILRYIVSFLSFALPGLYIATLNFQPQMLPTSFAISIAASREGITFSTVMEIIVMELIFELFREAGIRAPGAIGHVIGLVGGIVIGQAAVDANIISPMIIIIIAFTAICTFAIPDYSLTSAFRLIRYLFIAFSAVFGLYGFLIAALLVLTHLSSLESFGIPYLAPYNISDQNDSKDLKDTILRFPTFMQTTRPIFARHTQRTRLRVKSGINAQDVAPGPNSGVTNGQVKDKNNKNGGGE</sequence>
<comment type="similarity">
    <text evidence="1">Belongs to the GerABKA family.</text>
</comment>
<evidence type="ECO:0000313" key="5">
    <source>
        <dbReference type="EMBL" id="ADZ85514.1"/>
    </source>
</evidence>
<feature type="transmembrane region" description="Helical" evidence="4">
    <location>
        <begin position="407"/>
        <end position="426"/>
    </location>
</feature>
<feature type="region of interest" description="Disordered" evidence="3">
    <location>
        <begin position="521"/>
        <end position="552"/>
    </location>
</feature>
<dbReference type="Proteomes" id="UP000008467">
    <property type="component" value="Chromosome"/>
</dbReference>
<evidence type="ECO:0000256" key="2">
    <source>
        <dbReference type="ARBA" id="ARBA00023136"/>
    </source>
</evidence>
<organism evidence="5 6">
    <name type="scientific">Cellulosilyticum lentocellum (strain ATCC 49066 / DSM 5427 / NCIMB 11756 / RHM5)</name>
    <name type="common">Clostridium lentocellum</name>
    <dbReference type="NCBI Taxonomy" id="642492"/>
    <lineage>
        <taxon>Bacteria</taxon>
        <taxon>Bacillati</taxon>
        <taxon>Bacillota</taxon>
        <taxon>Clostridia</taxon>
        <taxon>Lachnospirales</taxon>
        <taxon>Cellulosilyticaceae</taxon>
        <taxon>Cellulosilyticum</taxon>
    </lineage>
</organism>
<accession>F2JIP4</accession>
<dbReference type="HOGENOM" id="CLU_021639_4_1_9"/>
<reference evidence="5 6" key="1">
    <citation type="journal article" date="2011" name="J. Bacteriol.">
        <title>Complete genome sequence of the cellulose-degrading bacterium Cellulosilyticum lentocellum.</title>
        <authorList>
            <consortium name="US DOE Joint Genome Institute"/>
            <person name="Miller D.A."/>
            <person name="Suen G."/>
            <person name="Bruce D."/>
            <person name="Copeland A."/>
            <person name="Cheng J.F."/>
            <person name="Detter C."/>
            <person name="Goodwin L.A."/>
            <person name="Han C.S."/>
            <person name="Hauser L.J."/>
            <person name="Land M.L."/>
            <person name="Lapidus A."/>
            <person name="Lucas S."/>
            <person name="Meincke L."/>
            <person name="Pitluck S."/>
            <person name="Tapia R."/>
            <person name="Teshima H."/>
            <person name="Woyke T."/>
            <person name="Fox B.G."/>
            <person name="Angert E.R."/>
            <person name="Currie C.R."/>
        </authorList>
    </citation>
    <scope>NUCLEOTIDE SEQUENCE [LARGE SCALE GENOMIC DNA]</scope>
    <source>
        <strain evidence="6">ATCC 49066 / DSM 5427 / NCIMB 11756 / RHM5</strain>
    </source>
</reference>
<proteinExistence type="inferred from homology"/>
<keyword evidence="2 4" id="KW-0472">Membrane</keyword>
<dbReference type="AlphaFoldDB" id="F2JIP4"/>